<dbReference type="InterPro" id="IPR005358">
    <property type="entry name" value="Puta_zinc/iron-chelating_dom"/>
</dbReference>
<dbReference type="PANTHER" id="PTHR35866:SF1">
    <property type="entry name" value="YKGJ FAMILY CYSTEINE CLUSTER PROTEIN"/>
    <property type="match status" value="1"/>
</dbReference>
<accession>D4H6S1</accession>
<evidence type="ECO:0008006" key="3">
    <source>
        <dbReference type="Google" id="ProtNLM"/>
    </source>
</evidence>
<dbReference type="InParanoid" id="D4H6S1"/>
<gene>
    <name evidence="1" type="ordered locus">Dacet_1011</name>
</gene>
<dbReference type="HOGENOM" id="CLU_100182_1_0_0"/>
<dbReference type="PANTHER" id="PTHR35866">
    <property type="entry name" value="PUTATIVE-RELATED"/>
    <property type="match status" value="1"/>
</dbReference>
<dbReference type="OrthoDB" id="9810361at2"/>
<dbReference type="KEGG" id="dap:Dacet_1011"/>
<proteinExistence type="predicted"/>
<sequence length="211" mass="23588">MFSANIKSVHNSVKNIAAEHLSKPNKNIHQALMMAEIFKTAEITACTLVSETEKEHMECKAGCSVCCRVNIPVLLPEAIAVKEFIIETKSKSEINTLKIEMEKHLGQIKFMDEEERIFINKKCIFLDDTGRCSIYPVRPLMCRSVTSADASACKDAMSMIALNESIPVPMNIKHKNVMETAFKALAESLKEAGLCDKSREITYSVLHALQH</sequence>
<reference evidence="1 2" key="1">
    <citation type="journal article" date="2010" name="Stand. Genomic Sci.">
        <title>Complete genome sequence of Denitrovibrio acetiphilus type strain (N2460).</title>
        <authorList>
            <person name="Kiss H."/>
            <person name="Lang E."/>
            <person name="Lapidus A."/>
            <person name="Copeland A."/>
            <person name="Nolan M."/>
            <person name="Glavina Del Rio T."/>
            <person name="Chen F."/>
            <person name="Lucas S."/>
            <person name="Tice H."/>
            <person name="Cheng J.F."/>
            <person name="Han C."/>
            <person name="Goodwin L."/>
            <person name="Pitluck S."/>
            <person name="Liolios K."/>
            <person name="Pati A."/>
            <person name="Ivanova N."/>
            <person name="Mavromatis K."/>
            <person name="Chen A."/>
            <person name="Palaniappan K."/>
            <person name="Land M."/>
            <person name="Hauser L."/>
            <person name="Chang Y.J."/>
            <person name="Jeffries C.D."/>
            <person name="Detter J.C."/>
            <person name="Brettin T."/>
            <person name="Spring S."/>
            <person name="Rohde M."/>
            <person name="Goker M."/>
            <person name="Woyke T."/>
            <person name="Bristow J."/>
            <person name="Eisen J.A."/>
            <person name="Markowitz V."/>
            <person name="Hugenholtz P."/>
            <person name="Kyrpides N.C."/>
            <person name="Klenk H.P."/>
        </authorList>
    </citation>
    <scope>NUCLEOTIDE SEQUENCE [LARGE SCALE GENOMIC DNA]</scope>
    <source>
        <strain evidence="2">DSM 12809 / NBRC 114555 / N2460</strain>
    </source>
</reference>
<dbReference type="EMBL" id="CP001968">
    <property type="protein sequence ID" value="ADD67787.1"/>
    <property type="molecule type" value="Genomic_DNA"/>
</dbReference>
<protein>
    <recommendedName>
        <fullName evidence="3">YkgJ family cysteine cluster protein</fullName>
    </recommendedName>
</protein>
<dbReference type="eggNOG" id="COG0727">
    <property type="taxonomic scope" value="Bacteria"/>
</dbReference>
<dbReference type="STRING" id="522772.Dacet_1011"/>
<dbReference type="AlphaFoldDB" id="D4H6S1"/>
<evidence type="ECO:0000313" key="2">
    <source>
        <dbReference type="Proteomes" id="UP000002012"/>
    </source>
</evidence>
<organism evidence="1 2">
    <name type="scientific">Denitrovibrio acetiphilus (strain DSM 12809 / NBRC 114555 / N2460)</name>
    <dbReference type="NCBI Taxonomy" id="522772"/>
    <lineage>
        <taxon>Bacteria</taxon>
        <taxon>Pseudomonadati</taxon>
        <taxon>Deferribacterota</taxon>
        <taxon>Deferribacteres</taxon>
        <taxon>Deferribacterales</taxon>
        <taxon>Geovibrionaceae</taxon>
        <taxon>Denitrovibrio</taxon>
    </lineage>
</organism>
<evidence type="ECO:0000313" key="1">
    <source>
        <dbReference type="EMBL" id="ADD67787.1"/>
    </source>
</evidence>
<dbReference type="Pfam" id="PF03692">
    <property type="entry name" value="CxxCxxCC"/>
    <property type="match status" value="1"/>
</dbReference>
<dbReference type="Proteomes" id="UP000002012">
    <property type="component" value="Chromosome"/>
</dbReference>
<keyword evidence="2" id="KW-1185">Reference proteome</keyword>
<name>D4H6S1_DENA2</name>
<dbReference type="RefSeq" id="WP_013010318.1">
    <property type="nucleotide sequence ID" value="NC_013943.1"/>
</dbReference>
<dbReference type="PaxDb" id="522772-Dacet_1011"/>